<organism evidence="1 2">
    <name type="scientific">Enterococcus faecalis</name>
    <name type="common">Streptococcus faecalis</name>
    <dbReference type="NCBI Taxonomy" id="1351"/>
    <lineage>
        <taxon>Bacteria</taxon>
        <taxon>Bacillati</taxon>
        <taxon>Bacillota</taxon>
        <taxon>Bacilli</taxon>
        <taxon>Lactobacillales</taxon>
        <taxon>Enterococcaceae</taxon>
        <taxon>Enterococcus</taxon>
    </lineage>
</organism>
<sequence>MLYANANCPFYKNKMGKSSFFFLKPWMNEQKISRILFVHPLKICEQYGFIQSCSYKSKALNRPWTI</sequence>
<gene>
    <name evidence="1" type="ORF">EY666_08450</name>
</gene>
<evidence type="ECO:0000313" key="1">
    <source>
        <dbReference type="EMBL" id="TKK86009.1"/>
    </source>
</evidence>
<reference evidence="1 2" key="1">
    <citation type="submission" date="2019-02" db="EMBL/GenBank/DDBJ databases">
        <title>Bacteria dissemination in different level of health care in South Africa: the effectiveness of infections prevention and control.</title>
        <authorList>
            <person name="Shobo C."/>
            <person name="Amoako D.G."/>
            <person name="Allam M."/>
            <person name="Ismail A."/>
            <person name="Bester L.A."/>
            <person name="Essack S.Y."/>
        </authorList>
    </citation>
    <scope>NUCLEOTIDE SEQUENCE [LARGE SCALE GENOMIC DNA]</scope>
    <source>
        <strain evidence="1 2">2SIL2</strain>
    </source>
</reference>
<dbReference type="EMBL" id="SIYF01000190">
    <property type="protein sequence ID" value="TKK86009.1"/>
    <property type="molecule type" value="Genomic_DNA"/>
</dbReference>
<dbReference type="Proteomes" id="UP000305511">
    <property type="component" value="Unassembled WGS sequence"/>
</dbReference>
<accession>A0A4U3MCB2</accession>
<dbReference type="AlphaFoldDB" id="A0A4U3MCB2"/>
<proteinExistence type="predicted"/>
<comment type="caution">
    <text evidence="1">The sequence shown here is derived from an EMBL/GenBank/DDBJ whole genome shotgun (WGS) entry which is preliminary data.</text>
</comment>
<evidence type="ECO:0000313" key="2">
    <source>
        <dbReference type="Proteomes" id="UP000305511"/>
    </source>
</evidence>
<protein>
    <submittedName>
        <fullName evidence="1">Uncharacterized protein</fullName>
    </submittedName>
</protein>
<name>A0A4U3MCB2_ENTFL</name>